<feature type="transmembrane region" description="Helical" evidence="2">
    <location>
        <begin position="157"/>
        <end position="177"/>
    </location>
</feature>
<dbReference type="AlphaFoldDB" id="A0A815NQT9"/>
<evidence type="ECO:0000256" key="1">
    <source>
        <dbReference type="SAM" id="MobiDB-lite"/>
    </source>
</evidence>
<accession>A0A815NQT9</accession>
<feature type="region of interest" description="Disordered" evidence="1">
    <location>
        <begin position="1"/>
        <end position="20"/>
    </location>
</feature>
<reference evidence="3" key="1">
    <citation type="submission" date="2021-02" db="EMBL/GenBank/DDBJ databases">
        <authorList>
            <person name="Nowell W R."/>
        </authorList>
    </citation>
    <scope>NUCLEOTIDE SEQUENCE</scope>
</reference>
<protein>
    <submittedName>
        <fullName evidence="3">Uncharacterized protein</fullName>
    </submittedName>
</protein>
<dbReference type="Proteomes" id="UP000663882">
    <property type="component" value="Unassembled WGS sequence"/>
</dbReference>
<proteinExistence type="predicted"/>
<dbReference type="OrthoDB" id="10024743at2759"/>
<name>A0A815NQT9_9BILA</name>
<evidence type="ECO:0000313" key="4">
    <source>
        <dbReference type="Proteomes" id="UP000663882"/>
    </source>
</evidence>
<keyword evidence="2" id="KW-1133">Transmembrane helix</keyword>
<comment type="caution">
    <text evidence="3">The sequence shown here is derived from an EMBL/GenBank/DDBJ whole genome shotgun (WGS) entry which is preliminary data.</text>
</comment>
<keyword evidence="2" id="KW-0812">Transmembrane</keyword>
<evidence type="ECO:0000256" key="2">
    <source>
        <dbReference type="SAM" id="Phobius"/>
    </source>
</evidence>
<organism evidence="3 4">
    <name type="scientific">Rotaria sordida</name>
    <dbReference type="NCBI Taxonomy" id="392033"/>
    <lineage>
        <taxon>Eukaryota</taxon>
        <taxon>Metazoa</taxon>
        <taxon>Spiralia</taxon>
        <taxon>Gnathifera</taxon>
        <taxon>Rotifera</taxon>
        <taxon>Eurotatoria</taxon>
        <taxon>Bdelloidea</taxon>
        <taxon>Philodinida</taxon>
        <taxon>Philodinidae</taxon>
        <taxon>Rotaria</taxon>
    </lineage>
</organism>
<feature type="transmembrane region" description="Helical" evidence="2">
    <location>
        <begin position="121"/>
        <end position="145"/>
    </location>
</feature>
<feature type="transmembrane region" description="Helical" evidence="2">
    <location>
        <begin position="205"/>
        <end position="227"/>
    </location>
</feature>
<dbReference type="EMBL" id="CAJNOO010006017">
    <property type="protein sequence ID" value="CAF1436688.1"/>
    <property type="molecule type" value="Genomic_DNA"/>
</dbReference>
<feature type="transmembrane region" description="Helical" evidence="2">
    <location>
        <begin position="90"/>
        <end position="115"/>
    </location>
</feature>
<evidence type="ECO:0000313" key="3">
    <source>
        <dbReference type="EMBL" id="CAF1436688.1"/>
    </source>
</evidence>
<gene>
    <name evidence="3" type="ORF">RFH988_LOCUS36177</name>
</gene>
<keyword evidence="2" id="KW-0472">Membrane</keyword>
<sequence length="229" mass="26451">MGRIPNSIHNEFNDRTESPSPPPPYNWVVYKINENEFDRIQSSTHFDVNNQSFIDFNNYSGPPLADGHIQVDENNLLTNHDNIIPKKIRIYLIFNGIITIIFGLISIGIQISLIASNLILYYYYGFWGGLFLIIIGLNTSALYSYHRRIYYSKFFRSFLWQSIFVGILLALGIIIILTDTCNDNTIKNDDGNHLCKHSYKILNRFLLGTFALIFLQAIVNGIIFFILKR</sequence>